<dbReference type="EMBL" id="CM042009">
    <property type="protein sequence ID" value="KAI3788333.1"/>
    <property type="molecule type" value="Genomic_DNA"/>
</dbReference>
<protein>
    <submittedName>
        <fullName evidence="1">Uncharacterized protein</fullName>
    </submittedName>
</protein>
<name>A0ACB9GXN2_CICIN</name>
<proteinExistence type="predicted"/>
<accession>A0ACB9GXN2</accession>
<dbReference type="Proteomes" id="UP001055811">
    <property type="component" value="Linkage Group LG01"/>
</dbReference>
<sequence>MLIFLSTLGSNRAQKSVPDQTLFLTSIFCITCGTVHTRTLSSIKDKRLKSRMKRIARRIYTNIPECLKNECGYIYICDDKLAGSDKWPVQKYYIELQPTAGLEAL</sequence>
<evidence type="ECO:0000313" key="1">
    <source>
        <dbReference type="EMBL" id="KAI3788333.1"/>
    </source>
</evidence>
<comment type="caution">
    <text evidence="1">The sequence shown here is derived from an EMBL/GenBank/DDBJ whole genome shotgun (WGS) entry which is preliminary data.</text>
</comment>
<reference evidence="1 2" key="2">
    <citation type="journal article" date="2022" name="Mol. Ecol. Resour.">
        <title>The genomes of chicory, endive, great burdock and yacon provide insights into Asteraceae paleo-polyploidization history and plant inulin production.</title>
        <authorList>
            <person name="Fan W."/>
            <person name="Wang S."/>
            <person name="Wang H."/>
            <person name="Wang A."/>
            <person name="Jiang F."/>
            <person name="Liu H."/>
            <person name="Zhao H."/>
            <person name="Xu D."/>
            <person name="Zhang Y."/>
        </authorList>
    </citation>
    <scope>NUCLEOTIDE SEQUENCE [LARGE SCALE GENOMIC DNA]</scope>
    <source>
        <strain evidence="2">cv. Punajuju</strain>
        <tissue evidence="1">Leaves</tissue>
    </source>
</reference>
<evidence type="ECO:0000313" key="2">
    <source>
        <dbReference type="Proteomes" id="UP001055811"/>
    </source>
</evidence>
<keyword evidence="2" id="KW-1185">Reference proteome</keyword>
<gene>
    <name evidence="1" type="ORF">L2E82_01094</name>
</gene>
<organism evidence="1 2">
    <name type="scientific">Cichorium intybus</name>
    <name type="common">Chicory</name>
    <dbReference type="NCBI Taxonomy" id="13427"/>
    <lineage>
        <taxon>Eukaryota</taxon>
        <taxon>Viridiplantae</taxon>
        <taxon>Streptophyta</taxon>
        <taxon>Embryophyta</taxon>
        <taxon>Tracheophyta</taxon>
        <taxon>Spermatophyta</taxon>
        <taxon>Magnoliopsida</taxon>
        <taxon>eudicotyledons</taxon>
        <taxon>Gunneridae</taxon>
        <taxon>Pentapetalae</taxon>
        <taxon>asterids</taxon>
        <taxon>campanulids</taxon>
        <taxon>Asterales</taxon>
        <taxon>Asteraceae</taxon>
        <taxon>Cichorioideae</taxon>
        <taxon>Cichorieae</taxon>
        <taxon>Cichoriinae</taxon>
        <taxon>Cichorium</taxon>
    </lineage>
</organism>
<reference evidence="2" key="1">
    <citation type="journal article" date="2022" name="Mol. Ecol. Resour.">
        <title>The genomes of chicory, endive, great burdock and yacon provide insights into Asteraceae palaeo-polyploidization history and plant inulin production.</title>
        <authorList>
            <person name="Fan W."/>
            <person name="Wang S."/>
            <person name="Wang H."/>
            <person name="Wang A."/>
            <person name="Jiang F."/>
            <person name="Liu H."/>
            <person name="Zhao H."/>
            <person name="Xu D."/>
            <person name="Zhang Y."/>
        </authorList>
    </citation>
    <scope>NUCLEOTIDE SEQUENCE [LARGE SCALE GENOMIC DNA]</scope>
    <source>
        <strain evidence="2">cv. Punajuju</strain>
    </source>
</reference>